<dbReference type="InterPro" id="IPR003591">
    <property type="entry name" value="Leu-rich_rpt_typical-subtyp"/>
</dbReference>
<reference evidence="6 7" key="1">
    <citation type="submission" date="2024-11" db="EMBL/GenBank/DDBJ databases">
        <title>Chromosome-level genome assembly of Eucalyptus globulus Labill. provides insights into its genome evolution.</title>
        <authorList>
            <person name="Li X."/>
        </authorList>
    </citation>
    <scope>NUCLEOTIDE SEQUENCE [LARGE SCALE GENOMIC DNA]</scope>
    <source>
        <strain evidence="6">CL2024</strain>
        <tissue evidence="6">Fresh tender leaves</tissue>
    </source>
</reference>
<dbReference type="EMBL" id="JBJKBG010000005">
    <property type="protein sequence ID" value="KAL3740158.1"/>
    <property type="molecule type" value="Genomic_DNA"/>
</dbReference>
<dbReference type="SUPFAM" id="SSF52540">
    <property type="entry name" value="P-loop containing nucleoside triphosphate hydrolases"/>
    <property type="match status" value="2"/>
</dbReference>
<dbReference type="InterPro" id="IPR002182">
    <property type="entry name" value="NB-ARC"/>
</dbReference>
<dbReference type="Pfam" id="PF23282">
    <property type="entry name" value="WHD_ROQ1"/>
    <property type="match status" value="1"/>
</dbReference>
<keyword evidence="1" id="KW-0433">Leucine-rich repeat</keyword>
<gene>
    <name evidence="6" type="ORF">ACJRO7_021437</name>
</gene>
<dbReference type="GO" id="GO:0006952">
    <property type="term" value="P:defense response"/>
    <property type="evidence" value="ECO:0007669"/>
    <property type="project" value="UniProtKB-KW"/>
</dbReference>
<evidence type="ECO:0000256" key="3">
    <source>
        <dbReference type="ARBA" id="ARBA00022821"/>
    </source>
</evidence>
<dbReference type="SMART" id="SM00382">
    <property type="entry name" value="AAA"/>
    <property type="match status" value="2"/>
</dbReference>
<sequence>MKAKDHCATDHLVGIDDQVEAVMDLLDYDFGCARCLGIHGPAAIGKTTLAKALFDQLISNFDWYCFLQDVRGSSHRHGLVFLQKKLLFDILDETKSMIDIDDIDDERPMDDINDINDIDDGMMVIRKKLHGKKVLIVLDDVDHREQFEKLVGKINWLGTGSRVVITTRNKSIVESGEKTILYELREINYNQALQLFINHAFKEESPRDDYYDRLSRDIVSTIGGLPLIIKVIGSFLHGKHETIWKDTLEKLRSIDNKDVRQMLKISFDALNFKQKQIFLDIACLSFHEEEINASYMWEDCNFFPQIEIEVLGSLSLIHIRENGGLWMHDMLKDLGRHIVHEENLDPGKRSRLWISEEAMDVVKTRENKGNIEALSLTGDPTLVIFTDEDFKRLPNLRFLDLDGWSFIGDFTDLFSKLRWFSWCYCPPDLLATNLFPQNLAVLRLSKFNNANDWAGWSQIKKLHNLKVLQLICLNIGKIELSGCLTLERLIIKECRELIQIDRSIGKLQQLNFLSIEGCHRLTDLPREFGLLVKLRHLSLSHCSNLLKLPNSIGELKSLIELDLSYTSIEGLPYSVGYLVNLESLSLAGCTEIRELTHCIGKLESLIELDLSFTRIKEVPSSIGLAKKLEVIRARCYWMVGEVSSEIGKLACLRILDLSETDIRLVPETIVALPHLEKLILKNCDKLQVLPSLPPSLTHLFVSSLSLQSIPDLSNLTNLVDLLLLDNHDYLSMSSSSLIETYNIECIGNLSKLVNLELCFPNIIVSPTSLGSLSRLKKLSMSGLQHPEFLMQTPKPAMQGSLSSITSFPDLSNLRNLVSLKLCRSRDKEIHLGGLEKLRHLTVHQCPVLERIIFSTSGLENLKELELRDCPMLREICGLGALETLENLKVELCPSIRRLNDLSRLQKLMEVKIERCHSLDYWTNPSDTMILDECQIVIERCPQLGETPWRGMFYKDYRDETLGQITTGLDTSTADRMEKVAKTEDDRQVASIGQGGGTDDQVNQIMSLMNINDKDERIVVVIHGEGGTGKTTLAKLIYNQISCDFDGCSFLADIKEATQVVGGLQLLQTKLISDVLKRELEDVAFVNRGIEFIRDLFCNMRVLIILDNVENAFHVQKLIGDCFDCFASGSRILVTTRNSVVLEESHQIRTYHVSRLNKDKAFQLCRQYASMMTSSLRSNFNLSESALIVMAGRLLFIEVMAAVFNGKTQEEWNDLLGRQWSPFRQWDFQRILKEGYQTVDTKQKRIFLDIACFAAGIDSRIAWYLWDDTSFLPSSEIVRPLAKIGENNQIWMHSMLRRFGREIVCWESLTDPGRRSRLFNHEIALDTIKRKKGTEKVEALCLNFQCRTSDKLTPEDFESMANLRFLQLDHADIAGDFTKKFLNLRWLRWRGCPQHLQVTNFHLGNLTILDLSWSKVTKGWEGWDQIEMKNLRVLDLTGCADLLVTPKFSGCKNLAILILERCSQLVKIDHSISDLKCLVSLNLKFCIELSRLPVEVGHLTALKELLIDGTSVQEIPISIGHLKQLETLTASNCFSLSQLPRTVCHMTNIILLSLDGSRIAALPDSIGELVRLKHLSLRDCRRLKELPSSIGNIGRSLVELDMSRTRLSKFPDSIKKSAEFEGAENGFLFLY</sequence>
<keyword evidence="2" id="KW-0677">Repeat</keyword>
<evidence type="ECO:0000256" key="4">
    <source>
        <dbReference type="ARBA" id="ARBA00023027"/>
    </source>
</evidence>
<dbReference type="Proteomes" id="UP001634007">
    <property type="component" value="Unassembled WGS sequence"/>
</dbReference>
<dbReference type="Pfam" id="PF00931">
    <property type="entry name" value="NB-ARC"/>
    <property type="match status" value="2"/>
</dbReference>
<dbReference type="Pfam" id="PF23598">
    <property type="entry name" value="LRR_14"/>
    <property type="match status" value="1"/>
</dbReference>
<dbReference type="SUPFAM" id="SSF52058">
    <property type="entry name" value="L domain-like"/>
    <property type="match status" value="3"/>
</dbReference>
<dbReference type="PRINTS" id="PR00364">
    <property type="entry name" value="DISEASERSIST"/>
</dbReference>
<feature type="domain" description="AAA+ ATPase" evidence="5">
    <location>
        <begin position="32"/>
        <end position="193"/>
    </location>
</feature>
<evidence type="ECO:0000259" key="5">
    <source>
        <dbReference type="SMART" id="SM00382"/>
    </source>
</evidence>
<dbReference type="Gene3D" id="1.10.8.430">
    <property type="entry name" value="Helical domain of apoptotic protease-activating factors"/>
    <property type="match status" value="1"/>
</dbReference>
<dbReference type="Gene3D" id="3.80.10.10">
    <property type="entry name" value="Ribonuclease Inhibitor"/>
    <property type="match status" value="5"/>
</dbReference>
<evidence type="ECO:0000313" key="6">
    <source>
        <dbReference type="EMBL" id="KAL3740158.1"/>
    </source>
</evidence>
<evidence type="ECO:0000313" key="7">
    <source>
        <dbReference type="Proteomes" id="UP001634007"/>
    </source>
</evidence>
<keyword evidence="3" id="KW-0611">Plant defense</keyword>
<evidence type="ECO:0000256" key="1">
    <source>
        <dbReference type="ARBA" id="ARBA00022614"/>
    </source>
</evidence>
<evidence type="ECO:0000256" key="2">
    <source>
        <dbReference type="ARBA" id="ARBA00022737"/>
    </source>
</evidence>
<keyword evidence="4" id="KW-0520">NAD</keyword>
<dbReference type="InterPro" id="IPR042197">
    <property type="entry name" value="Apaf_helical"/>
</dbReference>
<keyword evidence="7" id="KW-1185">Reference proteome</keyword>
<dbReference type="InterPro" id="IPR058192">
    <property type="entry name" value="WHD_ROQ1-like"/>
</dbReference>
<dbReference type="Gene3D" id="3.40.50.300">
    <property type="entry name" value="P-loop containing nucleotide triphosphate hydrolases"/>
    <property type="match status" value="2"/>
</dbReference>
<dbReference type="InterPro" id="IPR055414">
    <property type="entry name" value="LRR_R13L4/SHOC2-like"/>
</dbReference>
<dbReference type="SMART" id="SM00369">
    <property type="entry name" value="LRR_TYP"/>
    <property type="match status" value="5"/>
</dbReference>
<protein>
    <recommendedName>
        <fullName evidence="5">AAA+ ATPase domain-containing protein</fullName>
    </recommendedName>
</protein>
<dbReference type="InterPro" id="IPR027417">
    <property type="entry name" value="P-loop_NTPase"/>
</dbReference>
<dbReference type="GO" id="GO:0051707">
    <property type="term" value="P:response to other organism"/>
    <property type="evidence" value="ECO:0007669"/>
    <property type="project" value="UniProtKB-ARBA"/>
</dbReference>
<dbReference type="InterPro" id="IPR044974">
    <property type="entry name" value="Disease_R_plants"/>
</dbReference>
<dbReference type="PANTHER" id="PTHR11017">
    <property type="entry name" value="LEUCINE-RICH REPEAT-CONTAINING PROTEIN"/>
    <property type="match status" value="1"/>
</dbReference>
<comment type="caution">
    <text evidence="6">The sequence shown here is derived from an EMBL/GenBank/DDBJ whole genome shotgun (WGS) entry which is preliminary data.</text>
</comment>
<dbReference type="PANTHER" id="PTHR11017:SF570">
    <property type="entry name" value="DISEASE RESISTANCE PROTEIN (TIR-NBS CLASS)-RELATED"/>
    <property type="match status" value="1"/>
</dbReference>
<dbReference type="InterPro" id="IPR032675">
    <property type="entry name" value="LRR_dom_sf"/>
</dbReference>
<dbReference type="InterPro" id="IPR003593">
    <property type="entry name" value="AAA+_ATPase"/>
</dbReference>
<feature type="domain" description="AAA+ ATPase" evidence="5">
    <location>
        <begin position="1015"/>
        <end position="1158"/>
    </location>
</feature>
<proteinExistence type="predicted"/>
<organism evidence="6 7">
    <name type="scientific">Eucalyptus globulus</name>
    <name type="common">Tasmanian blue gum</name>
    <dbReference type="NCBI Taxonomy" id="34317"/>
    <lineage>
        <taxon>Eukaryota</taxon>
        <taxon>Viridiplantae</taxon>
        <taxon>Streptophyta</taxon>
        <taxon>Embryophyta</taxon>
        <taxon>Tracheophyta</taxon>
        <taxon>Spermatophyta</taxon>
        <taxon>Magnoliopsida</taxon>
        <taxon>eudicotyledons</taxon>
        <taxon>Gunneridae</taxon>
        <taxon>Pentapetalae</taxon>
        <taxon>rosids</taxon>
        <taxon>malvids</taxon>
        <taxon>Myrtales</taxon>
        <taxon>Myrtaceae</taxon>
        <taxon>Myrtoideae</taxon>
        <taxon>Eucalypteae</taxon>
        <taxon>Eucalyptus</taxon>
    </lineage>
</organism>
<name>A0ABD3KKK6_EUCGL</name>
<accession>A0ABD3KKK6</accession>